<dbReference type="InterPro" id="IPR001789">
    <property type="entry name" value="Sig_transdc_resp-reg_receiver"/>
</dbReference>
<evidence type="ECO:0000313" key="5">
    <source>
        <dbReference type="Proteomes" id="UP000056209"/>
    </source>
</evidence>
<dbReference type="FunFam" id="3.30.70.270:FF:000001">
    <property type="entry name" value="Diguanylate cyclase domain protein"/>
    <property type="match status" value="1"/>
</dbReference>
<dbReference type="GO" id="GO:0000160">
    <property type="term" value="P:phosphorelay signal transduction system"/>
    <property type="evidence" value="ECO:0007669"/>
    <property type="project" value="InterPro"/>
</dbReference>
<dbReference type="PROSITE" id="PS50887">
    <property type="entry name" value="GGDEF"/>
    <property type="match status" value="1"/>
</dbReference>
<dbReference type="EMBL" id="BCMS01000002">
    <property type="protein sequence ID" value="GAQ23207.1"/>
    <property type="molecule type" value="Genomic_DNA"/>
</dbReference>
<dbReference type="PROSITE" id="PS50110">
    <property type="entry name" value="RESPONSE_REGULATORY"/>
    <property type="match status" value="1"/>
</dbReference>
<keyword evidence="1" id="KW-0597">Phosphoprotein</keyword>
<dbReference type="InterPro" id="IPR029787">
    <property type="entry name" value="Nucleotide_cyclase"/>
</dbReference>
<dbReference type="SUPFAM" id="SSF55073">
    <property type="entry name" value="Nucleotide cyclase"/>
    <property type="match status" value="1"/>
</dbReference>
<dbReference type="InterPro" id="IPR052163">
    <property type="entry name" value="DGC-Regulatory_Protein"/>
</dbReference>
<dbReference type="Pfam" id="PF00072">
    <property type="entry name" value="Response_reg"/>
    <property type="match status" value="1"/>
</dbReference>
<dbReference type="InterPro" id="IPR043128">
    <property type="entry name" value="Rev_trsase/Diguanyl_cyclase"/>
</dbReference>
<dbReference type="CDD" id="cd00156">
    <property type="entry name" value="REC"/>
    <property type="match status" value="1"/>
</dbReference>
<protein>
    <submittedName>
        <fullName evidence="4">Putative diguanylate-cyclase</fullName>
    </submittedName>
</protein>
<comment type="caution">
    <text evidence="4">The sequence shown here is derived from an EMBL/GenBank/DDBJ whole genome shotgun (WGS) entry which is preliminary data.</text>
</comment>
<name>A0A117DPC0_9DEIO</name>
<reference evidence="5" key="1">
    <citation type="submission" date="2015-11" db="EMBL/GenBank/DDBJ databases">
        <title>Draft Genome Sequence of the Radioresistant Bacterium Deinococcus grandis, Isolated from Freshwater Fish in Japan.</title>
        <authorList>
            <person name="Satoh K."/>
            <person name="Onodera T."/>
            <person name="Omoso K."/>
            <person name="Takeda-Yano K."/>
            <person name="Katayama T."/>
            <person name="Oono Y."/>
            <person name="Narumi I."/>
        </authorList>
    </citation>
    <scope>NUCLEOTIDE SEQUENCE [LARGE SCALE GENOMIC DNA]</scope>
    <source>
        <strain evidence="5">ATCC 43672</strain>
    </source>
</reference>
<evidence type="ECO:0000256" key="1">
    <source>
        <dbReference type="PROSITE-ProRule" id="PRU00169"/>
    </source>
</evidence>
<dbReference type="Pfam" id="PF00990">
    <property type="entry name" value="GGDEF"/>
    <property type="match status" value="1"/>
</dbReference>
<dbReference type="CDD" id="cd01949">
    <property type="entry name" value="GGDEF"/>
    <property type="match status" value="1"/>
</dbReference>
<dbReference type="SMART" id="SM00448">
    <property type="entry name" value="REC"/>
    <property type="match status" value="1"/>
</dbReference>
<dbReference type="Proteomes" id="UP000056209">
    <property type="component" value="Unassembled WGS sequence"/>
</dbReference>
<dbReference type="InterPro" id="IPR011006">
    <property type="entry name" value="CheY-like_superfamily"/>
</dbReference>
<dbReference type="Gene3D" id="3.30.70.270">
    <property type="match status" value="1"/>
</dbReference>
<evidence type="ECO:0000313" key="4">
    <source>
        <dbReference type="EMBL" id="GAQ23207.1"/>
    </source>
</evidence>
<feature type="domain" description="Response regulatory" evidence="2">
    <location>
        <begin position="18"/>
        <end position="131"/>
    </location>
</feature>
<proteinExistence type="predicted"/>
<dbReference type="NCBIfam" id="TIGR00254">
    <property type="entry name" value="GGDEF"/>
    <property type="match status" value="1"/>
</dbReference>
<dbReference type="SMART" id="SM00267">
    <property type="entry name" value="GGDEF"/>
    <property type="match status" value="1"/>
</dbReference>
<evidence type="ECO:0000259" key="3">
    <source>
        <dbReference type="PROSITE" id="PS50887"/>
    </source>
</evidence>
<dbReference type="AlphaFoldDB" id="A0A117DPC0"/>
<dbReference type="PANTHER" id="PTHR46663:SF2">
    <property type="entry name" value="GGDEF DOMAIN-CONTAINING PROTEIN"/>
    <property type="match status" value="1"/>
</dbReference>
<gene>
    <name evidence="4" type="ORF">DEIGR_200062</name>
</gene>
<dbReference type="InterPro" id="IPR000160">
    <property type="entry name" value="GGDEF_dom"/>
</dbReference>
<feature type="domain" description="GGDEF" evidence="3">
    <location>
        <begin position="418"/>
        <end position="552"/>
    </location>
</feature>
<organism evidence="4 5">
    <name type="scientific">Deinococcus grandis</name>
    <dbReference type="NCBI Taxonomy" id="57498"/>
    <lineage>
        <taxon>Bacteria</taxon>
        <taxon>Thermotogati</taxon>
        <taxon>Deinococcota</taxon>
        <taxon>Deinococci</taxon>
        <taxon>Deinococcales</taxon>
        <taxon>Deinococcaceae</taxon>
        <taxon>Deinococcus</taxon>
    </lineage>
</organism>
<dbReference type="RefSeq" id="WP_058978920.1">
    <property type="nucleotide sequence ID" value="NZ_BCMS01000002.1"/>
</dbReference>
<dbReference type="OrthoDB" id="9759607at2"/>
<dbReference type="PANTHER" id="PTHR46663">
    <property type="entry name" value="DIGUANYLATE CYCLASE DGCT-RELATED"/>
    <property type="match status" value="1"/>
</dbReference>
<keyword evidence="5" id="KW-1185">Reference proteome</keyword>
<accession>A0A117DPC0</accession>
<dbReference type="Gene3D" id="3.40.50.2300">
    <property type="match status" value="1"/>
</dbReference>
<evidence type="ECO:0000259" key="2">
    <source>
        <dbReference type="PROSITE" id="PS50110"/>
    </source>
</evidence>
<dbReference type="SUPFAM" id="SSF52172">
    <property type="entry name" value="CheY-like"/>
    <property type="match status" value="1"/>
</dbReference>
<feature type="modified residue" description="4-aspartylphosphate" evidence="1">
    <location>
        <position position="69"/>
    </location>
</feature>
<sequence>MSLTSASAPRSGPAAGLNLLIVEDCPEDAWHYQQLLARVDAGIRCHHVEVGDLGARMLRELQPDCVLLDFHLPDMTGQEFLEQFRPGVPVLVITGSAEHAEAAGVLQAGATRLLNKGELSPEILHAHITESLREHALREQVNLERRRMQAVLESTAHGMVFARHDRQQWQQWLVEYLNPAASRLLGIEAGPLTQGAADLLALLDRTLHLGVTQRVSVQRAPRALDLECAPGADGFTVTVRDVTGEGARARLDQARHEVLQRFVESRPLAEVLRGVQDLIGATLPGVTGRVLAGQVLLTWPHLSALGVSTATYPHVTGRGARRAFVPDDRGGCWALPLVAPDDGQELLGALLVDAPGDESVPAQLDDVVGLVTLLLMQARDQSRLQMQAWQDALTGLPNRSVFMDQLARALNGAERGGSLLAVGVLDLDGFKRVNDTYGHAGGDELLIEVARRLRLAFRASDLVARVGGDEFTLLLPDWPDTDSLELDLRRRLRQVLERPFRVGAAEVQVRFSLGVAVAPLHARSVDALLHLADRAMYLAKRAGGSVRLSPERAGQTG</sequence>